<comment type="catalytic activity">
    <reaction evidence="1">
        <text>ATP + protein L-histidine = ADP + protein N-phospho-L-histidine.</text>
        <dbReference type="EC" id="2.7.13.3"/>
    </reaction>
</comment>
<evidence type="ECO:0000256" key="10">
    <source>
        <dbReference type="ARBA" id="ARBA00022840"/>
    </source>
</evidence>
<dbReference type="InterPro" id="IPR050640">
    <property type="entry name" value="Bact_2-comp_sensor_kinase"/>
</dbReference>
<dbReference type="GO" id="GO:0000155">
    <property type="term" value="F:phosphorelay sensor kinase activity"/>
    <property type="evidence" value="ECO:0007669"/>
    <property type="project" value="InterPro"/>
</dbReference>
<proteinExistence type="predicted"/>
<dbReference type="Gene3D" id="3.30.565.10">
    <property type="entry name" value="Histidine kinase-like ATPase, C-terminal domain"/>
    <property type="match status" value="1"/>
</dbReference>
<dbReference type="InterPro" id="IPR003660">
    <property type="entry name" value="HAMP_dom"/>
</dbReference>
<dbReference type="SMART" id="SM00304">
    <property type="entry name" value="HAMP"/>
    <property type="match status" value="1"/>
</dbReference>
<gene>
    <name evidence="17" type="ORF">QNH46_22610</name>
</gene>
<evidence type="ECO:0000256" key="9">
    <source>
        <dbReference type="ARBA" id="ARBA00022777"/>
    </source>
</evidence>
<feature type="domain" description="Histidine kinase" evidence="15">
    <location>
        <begin position="479"/>
        <end position="590"/>
    </location>
</feature>
<dbReference type="SUPFAM" id="SSF158472">
    <property type="entry name" value="HAMP domain-like"/>
    <property type="match status" value="1"/>
</dbReference>
<keyword evidence="11 14" id="KW-1133">Transmembrane helix</keyword>
<evidence type="ECO:0000256" key="1">
    <source>
        <dbReference type="ARBA" id="ARBA00000085"/>
    </source>
</evidence>
<evidence type="ECO:0000256" key="2">
    <source>
        <dbReference type="ARBA" id="ARBA00004651"/>
    </source>
</evidence>
<dbReference type="Pfam" id="PF06580">
    <property type="entry name" value="His_kinase"/>
    <property type="match status" value="1"/>
</dbReference>
<reference evidence="17" key="1">
    <citation type="submission" date="2023-05" db="EMBL/GenBank/DDBJ databases">
        <title>Comparative genomics of Bacillaceae isolates and their secondary metabolite potential.</title>
        <authorList>
            <person name="Song L."/>
            <person name="Nielsen L.J."/>
            <person name="Mohite O."/>
            <person name="Xu X."/>
            <person name="Weber T."/>
            <person name="Kovacs A.T."/>
        </authorList>
    </citation>
    <scope>NUCLEOTIDE SEQUENCE</scope>
    <source>
        <strain evidence="17">B2_4</strain>
    </source>
</reference>
<feature type="transmembrane region" description="Helical" evidence="14">
    <location>
        <begin position="292"/>
        <end position="315"/>
    </location>
</feature>
<dbReference type="SMART" id="SM00387">
    <property type="entry name" value="HATPase_c"/>
    <property type="match status" value="1"/>
</dbReference>
<evidence type="ECO:0000256" key="12">
    <source>
        <dbReference type="ARBA" id="ARBA00023012"/>
    </source>
</evidence>
<keyword evidence="10" id="KW-0067">ATP-binding</keyword>
<dbReference type="InterPro" id="IPR004358">
    <property type="entry name" value="Sig_transdc_His_kin-like_C"/>
</dbReference>
<comment type="subcellular location">
    <subcellularLocation>
        <location evidence="2">Cell membrane</location>
        <topology evidence="2">Multi-pass membrane protein</topology>
    </subcellularLocation>
</comment>
<dbReference type="CDD" id="cd06225">
    <property type="entry name" value="HAMP"/>
    <property type="match status" value="1"/>
</dbReference>
<dbReference type="Pfam" id="PF00672">
    <property type="entry name" value="HAMP"/>
    <property type="match status" value="1"/>
</dbReference>
<dbReference type="Gene3D" id="6.10.340.10">
    <property type="match status" value="1"/>
</dbReference>
<keyword evidence="9 17" id="KW-0418">Kinase</keyword>
<evidence type="ECO:0000313" key="18">
    <source>
        <dbReference type="Proteomes" id="UP001177943"/>
    </source>
</evidence>
<dbReference type="KEGG" id="pwn:QNH46_22610"/>
<feature type="domain" description="HAMP" evidence="16">
    <location>
        <begin position="316"/>
        <end position="368"/>
    </location>
</feature>
<dbReference type="GO" id="GO:0005886">
    <property type="term" value="C:plasma membrane"/>
    <property type="evidence" value="ECO:0007669"/>
    <property type="project" value="UniProtKB-SubCell"/>
</dbReference>
<feature type="transmembrane region" description="Helical" evidence="14">
    <location>
        <begin position="12"/>
        <end position="33"/>
    </location>
</feature>
<dbReference type="GO" id="GO:0005524">
    <property type="term" value="F:ATP binding"/>
    <property type="evidence" value="ECO:0007669"/>
    <property type="project" value="UniProtKB-KW"/>
</dbReference>
<keyword evidence="4" id="KW-1003">Cell membrane</keyword>
<keyword evidence="7 14" id="KW-0812">Transmembrane</keyword>
<evidence type="ECO:0000256" key="11">
    <source>
        <dbReference type="ARBA" id="ARBA00022989"/>
    </source>
</evidence>
<keyword evidence="13 14" id="KW-0472">Membrane</keyword>
<evidence type="ECO:0000259" key="16">
    <source>
        <dbReference type="PROSITE" id="PS50885"/>
    </source>
</evidence>
<keyword evidence="12" id="KW-0902">Two-component regulatory system</keyword>
<evidence type="ECO:0000256" key="7">
    <source>
        <dbReference type="ARBA" id="ARBA00022692"/>
    </source>
</evidence>
<dbReference type="PROSITE" id="PS50109">
    <property type="entry name" value="HIS_KIN"/>
    <property type="match status" value="1"/>
</dbReference>
<dbReference type="EC" id="2.7.13.3" evidence="3"/>
<name>A0AA95I1H2_9BACL</name>
<dbReference type="RefSeq" id="WP_283926121.1">
    <property type="nucleotide sequence ID" value="NZ_CP126084.1"/>
</dbReference>
<keyword evidence="6" id="KW-0808">Transferase</keyword>
<evidence type="ECO:0000259" key="15">
    <source>
        <dbReference type="PROSITE" id="PS50109"/>
    </source>
</evidence>
<dbReference type="InterPro" id="IPR010559">
    <property type="entry name" value="Sig_transdc_His_kin_internal"/>
</dbReference>
<dbReference type="InterPro" id="IPR036890">
    <property type="entry name" value="HATPase_C_sf"/>
</dbReference>
<evidence type="ECO:0000256" key="14">
    <source>
        <dbReference type="SAM" id="Phobius"/>
    </source>
</evidence>
<keyword evidence="8" id="KW-0547">Nucleotide-binding</keyword>
<evidence type="ECO:0000313" key="17">
    <source>
        <dbReference type="EMBL" id="WHX48809.1"/>
    </source>
</evidence>
<dbReference type="SUPFAM" id="SSF55874">
    <property type="entry name" value="ATPase domain of HSP90 chaperone/DNA topoisomerase II/histidine kinase"/>
    <property type="match status" value="1"/>
</dbReference>
<evidence type="ECO:0000256" key="6">
    <source>
        <dbReference type="ARBA" id="ARBA00022679"/>
    </source>
</evidence>
<evidence type="ECO:0000256" key="13">
    <source>
        <dbReference type="ARBA" id="ARBA00023136"/>
    </source>
</evidence>
<dbReference type="AlphaFoldDB" id="A0AA95I1H2"/>
<keyword evidence="5" id="KW-0597">Phosphoprotein</keyword>
<evidence type="ECO:0000256" key="4">
    <source>
        <dbReference type="ARBA" id="ARBA00022475"/>
    </source>
</evidence>
<dbReference type="PANTHER" id="PTHR34220:SF11">
    <property type="entry name" value="SENSOR PROTEIN KINASE HPTS"/>
    <property type="match status" value="1"/>
</dbReference>
<dbReference type="InterPro" id="IPR005467">
    <property type="entry name" value="His_kinase_dom"/>
</dbReference>
<dbReference type="PANTHER" id="PTHR34220">
    <property type="entry name" value="SENSOR HISTIDINE KINASE YPDA"/>
    <property type="match status" value="1"/>
</dbReference>
<evidence type="ECO:0000256" key="5">
    <source>
        <dbReference type="ARBA" id="ARBA00022553"/>
    </source>
</evidence>
<organism evidence="17 18">
    <name type="scientific">Paenibacillus woosongensis</name>
    <dbReference type="NCBI Taxonomy" id="307580"/>
    <lineage>
        <taxon>Bacteria</taxon>
        <taxon>Bacillati</taxon>
        <taxon>Bacillota</taxon>
        <taxon>Bacilli</taxon>
        <taxon>Bacillales</taxon>
        <taxon>Paenibacillaceae</taxon>
        <taxon>Paenibacillus</taxon>
    </lineage>
</organism>
<dbReference type="Proteomes" id="UP001177943">
    <property type="component" value="Chromosome"/>
</dbReference>
<dbReference type="Pfam" id="PF02518">
    <property type="entry name" value="HATPase_c"/>
    <property type="match status" value="1"/>
</dbReference>
<dbReference type="EMBL" id="CP126084">
    <property type="protein sequence ID" value="WHX48809.1"/>
    <property type="molecule type" value="Genomic_DNA"/>
</dbReference>
<sequence>MNRIKISWRHKLIYTSLLCLMLPSIISLALTGIHTKDEFKRKAILNAEQSLEVSDLYIANIVSDMISVTNSIQYSSEIITQLRSAWMQYNEEGYNSIDLSTFRKITENLGDFTYIRDKTYLTILMPNGLYFTNYPTHNIDFSTIYHADWLQKMADDPINTTRFIAPQPNYVVSEAGKHPNVITVARTFQLYAHSPNSYIIISKPEEQFHQILSKYASDQTILLKDSAGKIISHTDLEQLGRPAPEAHSAGGQAVVNWNGTEYLSVDHPLAYAGWSLQSLIDSRKVTGNIGSFINYLFLLQMLFVIIFSIVMYYLLRQFTYPIIRLARTSGRVQGGDLNVRSKVEGTDEIGQLGVSFDRMLDRIEEMVRQIEWEQNRKRIAELELLQAQINPHFLFNILNSIRLQVMMKGEGEIAKIIESLSTLLRMTINRNNEFIPLHEEVATVEHYMKLMNYRHMDKVELKISLASNTLLETIPRFTLQPLIENAYIHGLEQKSGEISISSWKTETKLFICVQDNGKGMTEEQLEDVMNLFHSKGKIEGETRDNQHISGIGLRNVHERIKMIYGTACSMELQSPSGEGVKITLTLPFTENKEKHVHV</sequence>
<evidence type="ECO:0000256" key="8">
    <source>
        <dbReference type="ARBA" id="ARBA00022741"/>
    </source>
</evidence>
<dbReference type="InterPro" id="IPR003594">
    <property type="entry name" value="HATPase_dom"/>
</dbReference>
<evidence type="ECO:0000256" key="3">
    <source>
        <dbReference type="ARBA" id="ARBA00012438"/>
    </source>
</evidence>
<accession>A0AA95I1H2</accession>
<dbReference type="PRINTS" id="PR00344">
    <property type="entry name" value="BCTRLSENSOR"/>
</dbReference>
<protein>
    <recommendedName>
        <fullName evidence="3">histidine kinase</fullName>
        <ecNumber evidence="3">2.7.13.3</ecNumber>
    </recommendedName>
</protein>
<dbReference type="PROSITE" id="PS50885">
    <property type="entry name" value="HAMP"/>
    <property type="match status" value="1"/>
</dbReference>